<dbReference type="GO" id="GO:0005524">
    <property type="term" value="F:ATP binding"/>
    <property type="evidence" value="ECO:0007669"/>
    <property type="project" value="UniProtKB-KW"/>
</dbReference>
<accession>A0AAE3TCT3</accession>
<dbReference type="EC" id="5.6.2.4" evidence="13 15"/>
<dbReference type="SUPFAM" id="SSF52540">
    <property type="entry name" value="P-loop containing nucleoside triphosphate hydrolases"/>
    <property type="match status" value="2"/>
</dbReference>
<comment type="similarity">
    <text evidence="1 15">Belongs to the helicase family. RecG subfamily.</text>
</comment>
<dbReference type="InterPro" id="IPR045562">
    <property type="entry name" value="RecG_dom3_C"/>
</dbReference>
<gene>
    <name evidence="18" type="primary">recG</name>
    <name evidence="18" type="ORF">P0M35_01295</name>
</gene>
<keyword evidence="5 15" id="KW-0378">Hydrolase</keyword>
<evidence type="ECO:0000256" key="13">
    <source>
        <dbReference type="ARBA" id="ARBA00034808"/>
    </source>
</evidence>
<dbReference type="RefSeq" id="WP_321534538.1">
    <property type="nucleotide sequence ID" value="NZ_JARGDL010000001.1"/>
</dbReference>
<dbReference type="GO" id="GO:0043138">
    <property type="term" value="F:3'-5' DNA helicase activity"/>
    <property type="evidence" value="ECO:0007669"/>
    <property type="project" value="UniProtKB-EC"/>
</dbReference>
<dbReference type="InterPro" id="IPR001650">
    <property type="entry name" value="Helicase_C-like"/>
</dbReference>
<dbReference type="SMART" id="SM00490">
    <property type="entry name" value="HELICc"/>
    <property type="match status" value="1"/>
</dbReference>
<keyword evidence="10 15" id="KW-0234">DNA repair</keyword>
<dbReference type="EMBL" id="JARGDL010000001">
    <property type="protein sequence ID" value="MDF1610772.1"/>
    <property type="molecule type" value="Genomic_DNA"/>
</dbReference>
<feature type="domain" description="Helicase C-terminal" evidence="17">
    <location>
        <begin position="471"/>
        <end position="638"/>
    </location>
</feature>
<keyword evidence="11" id="KW-0413">Isomerase</keyword>
<evidence type="ECO:0000256" key="3">
    <source>
        <dbReference type="ARBA" id="ARBA00022741"/>
    </source>
</evidence>
<keyword evidence="9 15" id="KW-0233">DNA recombination</keyword>
<keyword evidence="6 15" id="KW-0347">Helicase</keyword>
<dbReference type="NCBIfam" id="NF008165">
    <property type="entry name" value="PRK10917.1-3"/>
    <property type="match status" value="1"/>
</dbReference>
<dbReference type="InterPro" id="IPR011545">
    <property type="entry name" value="DEAD/DEAH_box_helicase_dom"/>
</dbReference>
<dbReference type="CDD" id="cd04488">
    <property type="entry name" value="RecG_wedge_OBF"/>
    <property type="match status" value="1"/>
</dbReference>
<dbReference type="SUPFAM" id="SSF50249">
    <property type="entry name" value="Nucleic acid-binding proteins"/>
    <property type="match status" value="1"/>
</dbReference>
<dbReference type="PROSITE" id="PS51192">
    <property type="entry name" value="HELICASE_ATP_BIND_1"/>
    <property type="match status" value="1"/>
</dbReference>
<name>A0AAE3TCT3_9BACT</name>
<evidence type="ECO:0000256" key="9">
    <source>
        <dbReference type="ARBA" id="ARBA00023172"/>
    </source>
</evidence>
<evidence type="ECO:0000256" key="7">
    <source>
        <dbReference type="ARBA" id="ARBA00022840"/>
    </source>
</evidence>
<dbReference type="Pfam" id="PF00271">
    <property type="entry name" value="Helicase_C"/>
    <property type="match status" value="1"/>
</dbReference>
<keyword evidence="3 15" id="KW-0547">Nucleotide-binding</keyword>
<dbReference type="InterPro" id="IPR004609">
    <property type="entry name" value="ATP-dep_DNA_helicase_RecG"/>
</dbReference>
<evidence type="ECO:0000259" key="17">
    <source>
        <dbReference type="PROSITE" id="PS51194"/>
    </source>
</evidence>
<dbReference type="InterPro" id="IPR047112">
    <property type="entry name" value="RecG/Mfd"/>
</dbReference>
<dbReference type="SMART" id="SM00487">
    <property type="entry name" value="DEXDc"/>
    <property type="match status" value="1"/>
</dbReference>
<dbReference type="Pfam" id="PF00270">
    <property type="entry name" value="DEAD"/>
    <property type="match status" value="1"/>
</dbReference>
<evidence type="ECO:0000313" key="18">
    <source>
        <dbReference type="EMBL" id="MDF1610772.1"/>
    </source>
</evidence>
<protein>
    <recommendedName>
        <fullName evidence="2 15">ATP-dependent DNA helicase RecG</fullName>
        <ecNumber evidence="13 15">5.6.2.4</ecNumber>
    </recommendedName>
</protein>
<evidence type="ECO:0000259" key="16">
    <source>
        <dbReference type="PROSITE" id="PS51192"/>
    </source>
</evidence>
<evidence type="ECO:0000256" key="12">
    <source>
        <dbReference type="ARBA" id="ARBA00034617"/>
    </source>
</evidence>
<comment type="function">
    <text evidence="15">Plays a critical role in recombination and DNA repair. Helps process Holliday junction intermediates to mature products by catalyzing branch migration. Has replication fork regression activity, unwinds stalled or blocked replication forks to make a HJ that can be resolved. Has a DNA unwinding activity characteristic of a DNA helicase with 3'-5' polarity.</text>
</comment>
<dbReference type="NCBIfam" id="TIGR00643">
    <property type="entry name" value="recG"/>
    <property type="match status" value="1"/>
</dbReference>
<dbReference type="GO" id="GO:0006310">
    <property type="term" value="P:DNA recombination"/>
    <property type="evidence" value="ECO:0007669"/>
    <property type="project" value="UniProtKB-UniRule"/>
</dbReference>
<dbReference type="Pfam" id="PF19833">
    <property type="entry name" value="RecG_dom3_C"/>
    <property type="match status" value="1"/>
</dbReference>
<keyword evidence="19" id="KW-1185">Reference proteome</keyword>
<keyword evidence="4 15" id="KW-0227">DNA damage</keyword>
<dbReference type="NCBIfam" id="NF008168">
    <property type="entry name" value="PRK10917.2-2"/>
    <property type="match status" value="1"/>
</dbReference>
<keyword evidence="8" id="KW-0238">DNA-binding</keyword>
<evidence type="ECO:0000256" key="5">
    <source>
        <dbReference type="ARBA" id="ARBA00022801"/>
    </source>
</evidence>
<reference evidence="18" key="1">
    <citation type="submission" date="2023-03" db="EMBL/GenBank/DDBJ databases">
        <title>Stygiobacter electus gen. nov., sp. nov., facultatively anaerobic thermotolerant bacterium of the class Ignavibacteria from a well of Yessentuki mineral water deposit.</title>
        <authorList>
            <person name="Podosokorskaya O.A."/>
            <person name="Elcheninov A.G."/>
            <person name="Petrova N.F."/>
            <person name="Zavarzina D.G."/>
            <person name="Kublanov I.V."/>
            <person name="Merkel A.Y."/>
        </authorList>
    </citation>
    <scope>NUCLEOTIDE SEQUENCE</scope>
    <source>
        <strain evidence="18">09-Me</strain>
    </source>
</reference>
<evidence type="ECO:0000313" key="19">
    <source>
        <dbReference type="Proteomes" id="UP001221302"/>
    </source>
</evidence>
<sequence>MSSELLKSIQYIKTIGPKRAESFAKIGIHTIKDLLYYFPSRYLDRTNTLKSIEVLKYVINGYDGEITIIGKVVDTELIHVNKKEIFKAKLKDSTGFFECIWFQGTKYFKDIFKEGDYFAVSSKPVLTRYGHLQFVHPDFDKVTEDESNEFLNTGKIIPFYRLPKQLRQTNIGDFSLRRIIQIALKDYSKYLEETLPSFLISKNNFLSITDTIKNLHFPTNYNELETARKRIKYEEIFYFECLVAQKKYFRVANDVNTPFKIKTSLVKDFLSTLNFELTKSQLKVLHEIRLDLENSKPMNRLLQGDVGSGKTIVALISMLIAIDNHSQCAFLVPTEILADQHFKTFSKLLNSFNIKIDLLISSVKKSEKDKIINSIKKGDTKILIGTHAIIEDNIEFNNLGLVVIDEQHRFGVIQRYKLVSKGRLPNTLVMTATPIPRTLSMTLYGDLDVSIIDEMPKNRKPVKTVLRSENKLNEIYNFILQKNKEGYQTFIVFPLVEESEKLELKAATKYYEEIKNKNLPSLRIGLIHGKLSWQEKEKIMFDFANKNYDVLVSTTVIEVGIDIPDANIIVINDAERFGLSQLHQLRGRVGRSEKQAYCILVTKNELALKSNNVNFNFEYLSSTEIEKHKAAIRLNAMIKYNNGFELAEIDFKLRGPGNIFGTEQSGLPNFRYINIVEDYEIISNAKEDAFLIINNDPNLTNISNHTIKKNLEEHFSSQKIFSSIA</sequence>
<dbReference type="InterPro" id="IPR012340">
    <property type="entry name" value="NA-bd_OB-fold"/>
</dbReference>
<feature type="domain" description="Helicase ATP-binding" evidence="16">
    <location>
        <begin position="291"/>
        <end position="452"/>
    </location>
</feature>
<evidence type="ECO:0000256" key="2">
    <source>
        <dbReference type="ARBA" id="ARBA00017846"/>
    </source>
</evidence>
<evidence type="ECO:0000256" key="15">
    <source>
        <dbReference type="RuleBase" id="RU363016"/>
    </source>
</evidence>
<comment type="catalytic activity">
    <reaction evidence="14 15">
        <text>ATP + H2O = ADP + phosphate + H(+)</text>
        <dbReference type="Rhea" id="RHEA:13065"/>
        <dbReference type="ChEBI" id="CHEBI:15377"/>
        <dbReference type="ChEBI" id="CHEBI:15378"/>
        <dbReference type="ChEBI" id="CHEBI:30616"/>
        <dbReference type="ChEBI" id="CHEBI:43474"/>
        <dbReference type="ChEBI" id="CHEBI:456216"/>
        <dbReference type="EC" id="5.6.2.4"/>
    </reaction>
</comment>
<dbReference type="PANTHER" id="PTHR47964:SF1">
    <property type="entry name" value="ATP-DEPENDENT DNA HELICASE HOMOLOG RECG, CHLOROPLASTIC"/>
    <property type="match status" value="1"/>
</dbReference>
<dbReference type="InterPro" id="IPR014001">
    <property type="entry name" value="Helicase_ATP-bd"/>
</dbReference>
<dbReference type="Pfam" id="PF17191">
    <property type="entry name" value="RecG_wedge"/>
    <property type="match status" value="1"/>
</dbReference>
<dbReference type="Proteomes" id="UP001221302">
    <property type="component" value="Unassembled WGS sequence"/>
</dbReference>
<dbReference type="InterPro" id="IPR027417">
    <property type="entry name" value="P-loop_NTPase"/>
</dbReference>
<evidence type="ECO:0000256" key="1">
    <source>
        <dbReference type="ARBA" id="ARBA00007504"/>
    </source>
</evidence>
<evidence type="ECO:0000256" key="11">
    <source>
        <dbReference type="ARBA" id="ARBA00023235"/>
    </source>
</evidence>
<evidence type="ECO:0000256" key="6">
    <source>
        <dbReference type="ARBA" id="ARBA00022806"/>
    </source>
</evidence>
<proteinExistence type="inferred from homology"/>
<dbReference type="Gene3D" id="3.40.50.300">
    <property type="entry name" value="P-loop containing nucleotide triphosphate hydrolases"/>
    <property type="match status" value="2"/>
</dbReference>
<dbReference type="GO" id="GO:0006281">
    <property type="term" value="P:DNA repair"/>
    <property type="evidence" value="ECO:0007669"/>
    <property type="project" value="UniProtKB-UniRule"/>
</dbReference>
<evidence type="ECO:0000256" key="8">
    <source>
        <dbReference type="ARBA" id="ARBA00023125"/>
    </source>
</evidence>
<comment type="catalytic activity">
    <reaction evidence="12 15">
        <text>Couples ATP hydrolysis with the unwinding of duplex DNA by translocating in the 3'-5' direction.</text>
        <dbReference type="EC" id="5.6.2.4"/>
    </reaction>
</comment>
<dbReference type="InterPro" id="IPR033454">
    <property type="entry name" value="RecG_wedge"/>
</dbReference>
<dbReference type="CDD" id="cd17992">
    <property type="entry name" value="DEXHc_RecG"/>
    <property type="match status" value="1"/>
</dbReference>
<dbReference type="AlphaFoldDB" id="A0AAE3TCT3"/>
<evidence type="ECO:0000256" key="10">
    <source>
        <dbReference type="ARBA" id="ARBA00023204"/>
    </source>
</evidence>
<dbReference type="GO" id="GO:0003677">
    <property type="term" value="F:DNA binding"/>
    <property type="evidence" value="ECO:0007669"/>
    <property type="project" value="UniProtKB-KW"/>
</dbReference>
<dbReference type="GO" id="GO:0016787">
    <property type="term" value="F:hydrolase activity"/>
    <property type="evidence" value="ECO:0007669"/>
    <property type="project" value="UniProtKB-KW"/>
</dbReference>
<organism evidence="18 19">
    <name type="scientific">Stygiobacter electus</name>
    <dbReference type="NCBI Taxonomy" id="3032292"/>
    <lineage>
        <taxon>Bacteria</taxon>
        <taxon>Pseudomonadati</taxon>
        <taxon>Ignavibacteriota</taxon>
        <taxon>Ignavibacteria</taxon>
        <taxon>Ignavibacteriales</taxon>
        <taxon>Melioribacteraceae</taxon>
        <taxon>Stygiobacter</taxon>
    </lineage>
</organism>
<comment type="caution">
    <text evidence="18">The sequence shown here is derived from an EMBL/GenBank/DDBJ whole genome shotgun (WGS) entry which is preliminary data.</text>
</comment>
<keyword evidence="7 15" id="KW-0067">ATP-binding</keyword>
<evidence type="ECO:0000256" key="14">
    <source>
        <dbReference type="ARBA" id="ARBA00048988"/>
    </source>
</evidence>
<evidence type="ECO:0000256" key="4">
    <source>
        <dbReference type="ARBA" id="ARBA00022763"/>
    </source>
</evidence>
<dbReference type="PROSITE" id="PS51194">
    <property type="entry name" value="HELICASE_CTER"/>
    <property type="match status" value="1"/>
</dbReference>
<dbReference type="Gene3D" id="2.40.50.140">
    <property type="entry name" value="Nucleic acid-binding proteins"/>
    <property type="match status" value="1"/>
</dbReference>
<dbReference type="PANTHER" id="PTHR47964">
    <property type="entry name" value="ATP-DEPENDENT DNA HELICASE HOMOLOG RECG, CHLOROPLASTIC"/>
    <property type="match status" value="1"/>
</dbReference>